<dbReference type="InterPro" id="IPR000195">
    <property type="entry name" value="Rab-GAP-TBC_dom"/>
</dbReference>
<proteinExistence type="inferred from homology"/>
<organism evidence="6 7">
    <name type="scientific">Polyplax serrata</name>
    <name type="common">Common mouse louse</name>
    <dbReference type="NCBI Taxonomy" id="468196"/>
    <lineage>
        <taxon>Eukaryota</taxon>
        <taxon>Metazoa</taxon>
        <taxon>Ecdysozoa</taxon>
        <taxon>Arthropoda</taxon>
        <taxon>Hexapoda</taxon>
        <taxon>Insecta</taxon>
        <taxon>Pterygota</taxon>
        <taxon>Neoptera</taxon>
        <taxon>Paraneoptera</taxon>
        <taxon>Psocodea</taxon>
        <taxon>Troctomorpha</taxon>
        <taxon>Phthiraptera</taxon>
        <taxon>Anoplura</taxon>
        <taxon>Polyplacidae</taxon>
        <taxon>Polyplax</taxon>
    </lineage>
</organism>
<dbReference type="Pfam" id="PF00566">
    <property type="entry name" value="RabGAP-TBC"/>
    <property type="match status" value="1"/>
</dbReference>
<dbReference type="SMART" id="SM00164">
    <property type="entry name" value="TBC"/>
    <property type="match status" value="1"/>
</dbReference>
<accession>A0AAN8NM84</accession>
<reference evidence="6 7" key="1">
    <citation type="submission" date="2023-10" db="EMBL/GenBank/DDBJ databases">
        <title>Genomes of two closely related lineages of the louse Polyplax serrata with different host specificities.</title>
        <authorList>
            <person name="Martinu J."/>
            <person name="Tarabai H."/>
            <person name="Stefka J."/>
            <person name="Hypsa V."/>
        </authorList>
    </citation>
    <scope>NUCLEOTIDE SEQUENCE [LARGE SCALE GENOMIC DNA]</scope>
    <source>
        <strain evidence="6">HR10_N</strain>
    </source>
</reference>
<dbReference type="InterPro" id="IPR037213">
    <property type="entry name" value="Run_dom_sf"/>
</dbReference>
<gene>
    <name evidence="6" type="ORF">RUM43_011540</name>
</gene>
<evidence type="ECO:0000313" key="7">
    <source>
        <dbReference type="Proteomes" id="UP001372834"/>
    </source>
</evidence>
<dbReference type="Gene3D" id="1.10.8.270">
    <property type="entry name" value="putative rabgap domain of human tbc1 domain family member 14 like domains"/>
    <property type="match status" value="1"/>
</dbReference>
<dbReference type="InterPro" id="IPR035969">
    <property type="entry name" value="Rab-GAP_TBC_sf"/>
</dbReference>
<dbReference type="FunFam" id="1.10.8.270:FF:000064">
    <property type="entry name" value="Small G protein-signaling modulator 1b"/>
    <property type="match status" value="1"/>
</dbReference>
<feature type="domain" description="Rab-GAP TBC" evidence="4">
    <location>
        <begin position="587"/>
        <end position="969"/>
    </location>
</feature>
<dbReference type="PROSITE" id="PS50086">
    <property type="entry name" value="TBC_RABGAP"/>
    <property type="match status" value="1"/>
</dbReference>
<evidence type="ECO:0000256" key="3">
    <source>
        <dbReference type="SAM" id="MobiDB-lite"/>
    </source>
</evidence>
<feature type="compositionally biased region" description="Low complexity" evidence="3">
    <location>
        <begin position="103"/>
        <end position="116"/>
    </location>
</feature>
<dbReference type="SUPFAM" id="SSF140741">
    <property type="entry name" value="RUN domain-like"/>
    <property type="match status" value="1"/>
</dbReference>
<dbReference type="CDD" id="cd15784">
    <property type="entry name" value="PH_RUTBC"/>
    <property type="match status" value="1"/>
</dbReference>
<sequence>MAAVTSADKNYKEKLIKCVKKEVKQIMEEAVTRKFVHEDSSSVTSLCGAVESCLSQGLRRRALGLFKTGSTTALLHKIGKNFEPAAMVSQRIQDLEILEPNKKSSSSADNGSKSAKPLLSKNNSTVSVQSPKYLWIRLALFEKQLAKIIDYLVQHAGKYYEKDSLVADPDYGSILSSLLVGPCALDYSKTKTQNYFWTDPPADELVQRHRISTGHNTPPTCRRQFNRSLHAVSSEENLRSVPMSAKDYVESLHQNNRATLLYGKNNVLVLPKEHVDPVPGYLSLHQSSHGLTIKWTPNQLMNGYVEPENQDKSFYWEYALNVNIDEVVYVHCHQASDSGGTIILVGQDGVQRPPIHFPKGGHLLSFLSCLENGLLPHGQLDPPLWSQRGKGKVLPKLRRRSRGSMGGKAEVDDESTDYVFRIARKVQREDILTGPELMDPRYMEPMQSTTRGHHFRVRSQLLSSSTSSTSSSKSMSTDHPNGLDILDSPKTLNGCSSSPSQINPGESIQLVCDTMKRQIISRAFYGWLAYCRHLSTVRTHLSGLVHTAIISQKNSENGLTTEKWNEVTTNGTVINSEDIFRLTYFGGVEHSLRKEVWPFLLGHYKFDSTLEQRLELDVTTRQNYETTMSDWLAVEAIVRQRDKETMAANLAKLSSESTSGENAPPTPALNAHISNDVFEDNISLVSDEGDLLIEGLGYDTELKDNEDNHHKSIETEEAQQNEVNTYIENVRSQSGEEELRDNEKRMKTAKMGVNHVIVTNPSMDSTAVPEEPTELATLESIVENENLTVAEGEQISPGSNCVSPASSQGGVYSTELLEAFGLNVHRIDKDVQRCDRNYYYFTAENLEKLRNVMCTYVWEHLDIGYMQGMCDLVAPLLVIFNEEAITYACFCHLMERMGDNFPSGGAMDAHFANMRSLIQILDSEMFELMHQNGDYTHFYFCYRWFLLDFKRELLYDDVFIIWETIWAAKHVASAHFVLFIALALVETYRDIILTNSMDFTDIIKFFNGKCGFQMAERHDAKAVLSLARELVYQVQTLIENK</sequence>
<dbReference type="GO" id="GO:0005096">
    <property type="term" value="F:GTPase activator activity"/>
    <property type="evidence" value="ECO:0007669"/>
    <property type="project" value="UniProtKB-KW"/>
</dbReference>
<dbReference type="InterPro" id="IPR021935">
    <property type="entry name" value="SGSM1/2_RBD"/>
</dbReference>
<dbReference type="PROSITE" id="PS50826">
    <property type="entry name" value="RUN"/>
    <property type="match status" value="1"/>
</dbReference>
<dbReference type="Gene3D" id="1.20.58.900">
    <property type="match status" value="1"/>
</dbReference>
<dbReference type="SMART" id="SM00593">
    <property type="entry name" value="RUN"/>
    <property type="match status" value="1"/>
</dbReference>
<feature type="domain" description="RUN" evidence="5">
    <location>
        <begin position="37"/>
        <end position="194"/>
    </location>
</feature>
<dbReference type="Pfam" id="PF02759">
    <property type="entry name" value="RUN"/>
    <property type="match status" value="1"/>
</dbReference>
<dbReference type="SUPFAM" id="SSF47923">
    <property type="entry name" value="Ypt/Rab-GAP domain of gyp1p"/>
    <property type="match status" value="2"/>
</dbReference>
<evidence type="ECO:0000256" key="2">
    <source>
        <dbReference type="ARBA" id="ARBA00034124"/>
    </source>
</evidence>
<dbReference type="InterPro" id="IPR037745">
    <property type="entry name" value="SGSM1/2"/>
</dbReference>
<protein>
    <recommendedName>
        <fullName evidence="8">Small G protein signaling modulator 1</fullName>
    </recommendedName>
</protein>
<dbReference type="PANTHER" id="PTHR22957:SF502">
    <property type="entry name" value="SMALL G PROTEIN SIGNALING MODULATOR 2-RELATED"/>
    <property type="match status" value="1"/>
</dbReference>
<evidence type="ECO:0000259" key="4">
    <source>
        <dbReference type="PROSITE" id="PS50086"/>
    </source>
</evidence>
<comment type="caution">
    <text evidence="6">The sequence shown here is derived from an EMBL/GenBank/DDBJ whole genome shotgun (WGS) entry which is preliminary data.</text>
</comment>
<dbReference type="FunFam" id="1.10.472.80:FF:000004">
    <property type="entry name" value="Small G protein signaling modulator 1"/>
    <property type="match status" value="1"/>
</dbReference>
<dbReference type="PANTHER" id="PTHR22957">
    <property type="entry name" value="TBC1 DOMAIN FAMILY MEMBER GTPASE-ACTIVATING PROTEIN"/>
    <property type="match status" value="1"/>
</dbReference>
<dbReference type="Pfam" id="PF12068">
    <property type="entry name" value="PH_RBD"/>
    <property type="match status" value="1"/>
</dbReference>
<dbReference type="Gene3D" id="2.30.29.230">
    <property type="match status" value="1"/>
</dbReference>
<feature type="compositionally biased region" description="Low complexity" evidence="3">
    <location>
        <begin position="463"/>
        <end position="477"/>
    </location>
</feature>
<dbReference type="Gene3D" id="1.10.472.80">
    <property type="entry name" value="Ypt/Rab-GAP domain of gyp1p, domain 3"/>
    <property type="match status" value="1"/>
</dbReference>
<keyword evidence="1" id="KW-0343">GTPase activation</keyword>
<feature type="region of interest" description="Disordered" evidence="3">
    <location>
        <begin position="459"/>
        <end position="483"/>
    </location>
</feature>
<evidence type="ECO:0000259" key="5">
    <source>
        <dbReference type="PROSITE" id="PS50826"/>
    </source>
</evidence>
<feature type="region of interest" description="Disordered" evidence="3">
    <location>
        <begin position="99"/>
        <end position="119"/>
    </location>
</feature>
<evidence type="ECO:0000256" key="1">
    <source>
        <dbReference type="ARBA" id="ARBA00022468"/>
    </source>
</evidence>
<evidence type="ECO:0000313" key="6">
    <source>
        <dbReference type="EMBL" id="KAK6621234.1"/>
    </source>
</evidence>
<dbReference type="AlphaFoldDB" id="A0AAN8NM84"/>
<dbReference type="Proteomes" id="UP001372834">
    <property type="component" value="Unassembled WGS sequence"/>
</dbReference>
<dbReference type="FunFam" id="1.20.58.900:FF:000017">
    <property type="entry name" value="Uncharacterized protein, isoform C"/>
    <property type="match status" value="1"/>
</dbReference>
<dbReference type="GO" id="GO:0031410">
    <property type="term" value="C:cytoplasmic vesicle"/>
    <property type="evidence" value="ECO:0007669"/>
    <property type="project" value="UniProtKB-ARBA"/>
</dbReference>
<dbReference type="FunFam" id="2.30.29.230:FF:000003">
    <property type="entry name" value="Uncharacterized protein, isoform C"/>
    <property type="match status" value="1"/>
</dbReference>
<name>A0AAN8NM84_POLSC</name>
<evidence type="ECO:0008006" key="8">
    <source>
        <dbReference type="Google" id="ProtNLM"/>
    </source>
</evidence>
<dbReference type="InterPro" id="IPR004012">
    <property type="entry name" value="Run_dom"/>
</dbReference>
<dbReference type="EMBL" id="JAWJWE010000039">
    <property type="protein sequence ID" value="KAK6621234.1"/>
    <property type="molecule type" value="Genomic_DNA"/>
</dbReference>
<dbReference type="CDD" id="cd17687">
    <property type="entry name" value="RUN_SGSM1_like"/>
    <property type="match status" value="1"/>
</dbReference>
<comment type="similarity">
    <text evidence="2">Belongs to the RUTBC family.</text>
</comment>